<dbReference type="RefSeq" id="XP_025378111.1">
    <property type="nucleotide sequence ID" value="XM_025521872.1"/>
</dbReference>
<dbReference type="Pfam" id="PF14773">
    <property type="entry name" value="VIGSSK"/>
    <property type="match status" value="1"/>
</dbReference>
<dbReference type="GO" id="GO:0016787">
    <property type="term" value="F:hydrolase activity"/>
    <property type="evidence" value="ECO:0007669"/>
    <property type="project" value="UniProtKB-KW"/>
</dbReference>
<dbReference type="Gene3D" id="3.40.50.10810">
    <property type="entry name" value="Tandem AAA-ATPase domain"/>
    <property type="match status" value="1"/>
</dbReference>
<dbReference type="InterPro" id="IPR050496">
    <property type="entry name" value="SNF2_RAD54_helicase_repair"/>
</dbReference>
<dbReference type="PANTHER" id="PTHR45629">
    <property type="entry name" value="SNF2/RAD54 FAMILY MEMBER"/>
    <property type="match status" value="1"/>
</dbReference>
<evidence type="ECO:0000259" key="8">
    <source>
        <dbReference type="PROSITE" id="PS51192"/>
    </source>
</evidence>
<name>A0A316YSC6_9BASI</name>
<feature type="region of interest" description="Disordered" evidence="7">
    <location>
        <begin position="226"/>
        <end position="258"/>
    </location>
</feature>
<evidence type="ECO:0000313" key="11">
    <source>
        <dbReference type="Proteomes" id="UP000245768"/>
    </source>
</evidence>
<dbReference type="InterPro" id="IPR000330">
    <property type="entry name" value="SNF2_N"/>
</dbReference>
<feature type="compositionally biased region" description="Basic and acidic residues" evidence="7">
    <location>
        <begin position="242"/>
        <end position="251"/>
    </location>
</feature>
<feature type="compositionally biased region" description="Basic and acidic residues" evidence="7">
    <location>
        <begin position="1050"/>
        <end position="1097"/>
    </location>
</feature>
<proteinExistence type="predicted"/>
<keyword evidence="3" id="KW-0378">Hydrolase</keyword>
<keyword evidence="6" id="KW-0175">Coiled coil</keyword>
<keyword evidence="5" id="KW-0539">Nucleus</keyword>
<feature type="compositionally biased region" description="Acidic residues" evidence="7">
    <location>
        <begin position="1105"/>
        <end position="1116"/>
    </location>
</feature>
<dbReference type="PROSITE" id="PS51192">
    <property type="entry name" value="HELICASE_ATP_BIND_1"/>
    <property type="match status" value="1"/>
</dbReference>
<dbReference type="Pfam" id="PF00176">
    <property type="entry name" value="SNF2-rel_dom"/>
    <property type="match status" value="1"/>
</dbReference>
<feature type="compositionally biased region" description="Basic and acidic residues" evidence="7">
    <location>
        <begin position="174"/>
        <end position="189"/>
    </location>
</feature>
<dbReference type="SMART" id="SM00487">
    <property type="entry name" value="DEXDc"/>
    <property type="match status" value="1"/>
</dbReference>
<dbReference type="Proteomes" id="UP000245768">
    <property type="component" value="Unassembled WGS sequence"/>
</dbReference>
<feature type="coiled-coil region" evidence="6">
    <location>
        <begin position="30"/>
        <end position="57"/>
    </location>
</feature>
<evidence type="ECO:0000256" key="1">
    <source>
        <dbReference type="ARBA" id="ARBA00004123"/>
    </source>
</evidence>
<evidence type="ECO:0000256" key="7">
    <source>
        <dbReference type="SAM" id="MobiDB-lite"/>
    </source>
</evidence>
<keyword evidence="2" id="KW-0547">Nucleotide-binding</keyword>
<dbReference type="InterPro" id="IPR001650">
    <property type="entry name" value="Helicase_C-like"/>
</dbReference>
<keyword evidence="11" id="KW-1185">Reference proteome</keyword>
<feature type="domain" description="Helicase C-terminal" evidence="9">
    <location>
        <begin position="721"/>
        <end position="894"/>
    </location>
</feature>
<dbReference type="SUPFAM" id="SSF52540">
    <property type="entry name" value="P-loop containing nucleoside triphosphate hydrolases"/>
    <property type="match status" value="2"/>
</dbReference>
<feature type="region of interest" description="Disordered" evidence="7">
    <location>
        <begin position="996"/>
        <end position="1116"/>
    </location>
</feature>
<feature type="domain" description="Helicase ATP-binding" evidence="8">
    <location>
        <begin position="330"/>
        <end position="514"/>
    </location>
</feature>
<dbReference type="InterPro" id="IPR029256">
    <property type="entry name" value="Heliccase-ass-bd"/>
</dbReference>
<evidence type="ECO:0000256" key="2">
    <source>
        <dbReference type="ARBA" id="ARBA00022741"/>
    </source>
</evidence>
<feature type="region of interest" description="Disordered" evidence="7">
    <location>
        <begin position="92"/>
        <end position="211"/>
    </location>
</feature>
<dbReference type="GO" id="GO:0005634">
    <property type="term" value="C:nucleus"/>
    <property type="evidence" value="ECO:0007669"/>
    <property type="project" value="UniProtKB-SubCell"/>
</dbReference>
<protein>
    <recommendedName>
        <fullName evidence="12">P-loop containing nucleoside triphosphate hydrolase protein</fullName>
    </recommendedName>
</protein>
<dbReference type="PROSITE" id="PS51194">
    <property type="entry name" value="HELICASE_CTER"/>
    <property type="match status" value="1"/>
</dbReference>
<evidence type="ECO:0000256" key="5">
    <source>
        <dbReference type="ARBA" id="ARBA00023242"/>
    </source>
</evidence>
<keyword evidence="4" id="KW-0067">ATP-binding</keyword>
<dbReference type="EMBL" id="KZ819636">
    <property type="protein sequence ID" value="PWN90913.1"/>
    <property type="molecule type" value="Genomic_DNA"/>
</dbReference>
<gene>
    <name evidence="10" type="ORF">FA10DRAFT_267343</name>
</gene>
<dbReference type="SMART" id="SM00490">
    <property type="entry name" value="HELICc"/>
    <property type="match status" value="1"/>
</dbReference>
<dbReference type="CDD" id="cd18793">
    <property type="entry name" value="SF2_C_SNF"/>
    <property type="match status" value="1"/>
</dbReference>
<evidence type="ECO:0000259" key="9">
    <source>
        <dbReference type="PROSITE" id="PS51194"/>
    </source>
</evidence>
<reference evidence="10 11" key="1">
    <citation type="journal article" date="2018" name="Mol. Biol. Evol.">
        <title>Broad Genomic Sampling Reveals a Smut Pathogenic Ancestry of the Fungal Clade Ustilaginomycotina.</title>
        <authorList>
            <person name="Kijpornyongpan T."/>
            <person name="Mondo S.J."/>
            <person name="Barry K."/>
            <person name="Sandor L."/>
            <person name="Lee J."/>
            <person name="Lipzen A."/>
            <person name="Pangilinan J."/>
            <person name="LaButti K."/>
            <person name="Hainaut M."/>
            <person name="Henrissat B."/>
            <person name="Grigoriev I.V."/>
            <person name="Spatafora J.W."/>
            <person name="Aime M.C."/>
        </authorList>
    </citation>
    <scope>NUCLEOTIDE SEQUENCE [LARGE SCALE GENOMIC DNA]</scope>
    <source>
        <strain evidence="10 11">MCA 4198</strain>
    </source>
</reference>
<dbReference type="Gene3D" id="3.40.50.300">
    <property type="entry name" value="P-loop containing nucleotide triphosphate hydrolases"/>
    <property type="match status" value="1"/>
</dbReference>
<sequence>MRGRSSQLISAGGDVGDKDGDYEDEDDDFVREAVEEAKEYKAEAEQERRARAEAKLLNKRYVKRKKKEKISREDDQILFHRLRQLLGLTEQEAHRLRKSSDETMMKRETDSDAIGGGSGQRSDDDGKDDEEEQPQRGQSSAQGQFDLSQLLGDNAPYTTSCSSKDGLISLSSTTKREISSDPEEKERLARPPPSQNKSIKREQPPASSDADEHLISLSFPVKKTLAAHTPRSVDHQVGTSGTKEERARGNDNDEEEEEAIPLSLRGRVHGQQLDAIPAAVDVECRPSFFTNEEQRKVGPMCLDASADVYVPRYINRFLREYQREGVRFFYEAYRNGRGALLGDDMGLGKTIQVIAFLSAIMKKRGTVAEDENRRINAVRAGRSSSGKQQADKIWATCLIICPSSVVGNWQGELNTWGYFEHATVSRDSIDDFEKGRLDILLTSHETAKLQIDRLKDLSFSCIFIDECHKVKNPSSQLHQAMCSFACPRRFGLTGTAIQNRVEEMWTLLDWCNPDQYGTLRHWRELVAEPLRRGQVAGHHPLEVDRARDVAKRLVKNLFPQSFLRRTKSLIQDQLPIKTDKIVFCPLTHMQIAAYKRILNEPECFMIRRSHEACECGLLDDEGFPYQRKGCCHQTTADGKPWNYYMFRYLHLLQSCSNHLALVFPDPQDNIVAPIREIDRERKVRYLRQLETVQRLFPDDWALKQNNSLNGFREVFCGKWIVLKELMADWKRRGDKVLIFTSNKSLLNWLSSFIEMQGTQFLRLDGTTPQKKRQALVDSFNRQAEIFAFLISTTAGGTGLNLTGANKVVVFDPNWNPAHDLQAMDRAYRFGQVRDVDVFRLIGKGSLEEVVYDRQLYKQQMGRIGYEASKERRYFEKGMERGIKHLFELHETELKTKRMIEDCDIREAKFAFEQFARDQHLAAAAAGVEAPEMDLDDFVKGYLDEASDGRKRKGKRADNDGDTSKILRRGGVEYTHVNDELLGGSRAEEAMSRYAKEKMAGGGSGRGKRRKGSLSEKGVGGSGQRAASATIAWPPKRNKNELEQEESDEEEQKKEMEGTKEDTGPAQKQELKQDMAGKAGHSEVENPLDGPRDEKDNIDGIVKAVEDDEDEEEVALF</sequence>
<evidence type="ECO:0008006" key="12">
    <source>
        <dbReference type="Google" id="ProtNLM"/>
    </source>
</evidence>
<dbReference type="InterPro" id="IPR027417">
    <property type="entry name" value="P-loop_NTPase"/>
</dbReference>
<dbReference type="InterPro" id="IPR014001">
    <property type="entry name" value="Helicase_ATP-bd"/>
</dbReference>
<dbReference type="GeneID" id="37043788"/>
<accession>A0A316YSC6</accession>
<evidence type="ECO:0000256" key="4">
    <source>
        <dbReference type="ARBA" id="ARBA00022840"/>
    </source>
</evidence>
<dbReference type="Pfam" id="PF00271">
    <property type="entry name" value="Helicase_C"/>
    <property type="match status" value="1"/>
</dbReference>
<comment type="subcellular location">
    <subcellularLocation>
        <location evidence="1">Nucleus</location>
    </subcellularLocation>
</comment>
<feature type="compositionally biased region" description="Polar residues" evidence="7">
    <location>
        <begin position="156"/>
        <end position="173"/>
    </location>
</feature>
<dbReference type="AlphaFoldDB" id="A0A316YSC6"/>
<dbReference type="GO" id="GO:0005524">
    <property type="term" value="F:ATP binding"/>
    <property type="evidence" value="ECO:0007669"/>
    <property type="project" value="InterPro"/>
</dbReference>
<dbReference type="InterPro" id="IPR038718">
    <property type="entry name" value="SNF2-like_sf"/>
</dbReference>
<dbReference type="InParanoid" id="A0A316YSC6"/>
<evidence type="ECO:0000256" key="6">
    <source>
        <dbReference type="SAM" id="Coils"/>
    </source>
</evidence>
<feature type="region of interest" description="Disordered" evidence="7">
    <location>
        <begin position="1"/>
        <end position="27"/>
    </location>
</feature>
<dbReference type="FunFam" id="3.40.50.10810:FF:000019">
    <property type="entry name" value="DNA excision repair protein ERCC-6-like 2 isoform X1"/>
    <property type="match status" value="1"/>
</dbReference>
<feature type="compositionally biased region" description="Polar residues" evidence="7">
    <location>
        <begin position="135"/>
        <end position="147"/>
    </location>
</feature>
<organism evidence="10 11">
    <name type="scientific">Acaromyces ingoldii</name>
    <dbReference type="NCBI Taxonomy" id="215250"/>
    <lineage>
        <taxon>Eukaryota</taxon>
        <taxon>Fungi</taxon>
        <taxon>Dikarya</taxon>
        <taxon>Basidiomycota</taxon>
        <taxon>Ustilaginomycotina</taxon>
        <taxon>Exobasidiomycetes</taxon>
        <taxon>Exobasidiales</taxon>
        <taxon>Cryptobasidiaceae</taxon>
        <taxon>Acaromyces</taxon>
    </lineage>
</organism>
<feature type="compositionally biased region" description="Basic and acidic residues" evidence="7">
    <location>
        <begin position="92"/>
        <end position="110"/>
    </location>
</feature>
<evidence type="ECO:0000256" key="3">
    <source>
        <dbReference type="ARBA" id="ARBA00022801"/>
    </source>
</evidence>
<dbReference type="PANTHER" id="PTHR45629:SF7">
    <property type="entry name" value="DNA EXCISION REPAIR PROTEIN ERCC-6-RELATED"/>
    <property type="match status" value="1"/>
</dbReference>
<dbReference type="InterPro" id="IPR049730">
    <property type="entry name" value="SNF2/RAD54-like_C"/>
</dbReference>
<dbReference type="STRING" id="215250.A0A316YSC6"/>
<evidence type="ECO:0000313" key="10">
    <source>
        <dbReference type="EMBL" id="PWN90913.1"/>
    </source>
</evidence>
<dbReference type="OrthoDB" id="413460at2759"/>